<sequence length="38" mass="4124">AGDEWEPEPLEWKNAPGPTLAAESGALVRQKGFEPPTF</sequence>
<name>W1V9K8_9ACTO</name>
<feature type="non-terminal residue" evidence="2">
    <location>
        <position position="1"/>
    </location>
</feature>
<dbReference type="AlphaFoldDB" id="W1V9K8"/>
<accession>W1V9K8</accession>
<evidence type="ECO:0000313" key="2">
    <source>
        <dbReference type="EMBL" id="ETJ02667.1"/>
    </source>
</evidence>
<dbReference type="Proteomes" id="UP000018852">
    <property type="component" value="Unassembled WGS sequence"/>
</dbReference>
<reference evidence="2 3" key="1">
    <citation type="submission" date="2013-12" db="EMBL/GenBank/DDBJ databases">
        <title>A Varibaculum cambriense genome reconstructed from a premature infant gut community with otherwise low bacterial novelty that shifts toward anaerobic metabolism during the third week of life.</title>
        <authorList>
            <person name="Brown C.T."/>
            <person name="Sharon I."/>
            <person name="Thomas B.C."/>
            <person name="Castelle C.J."/>
            <person name="Morowitz M.J."/>
            <person name="Banfield J.F."/>
        </authorList>
    </citation>
    <scope>NUCLEOTIDE SEQUENCE [LARGE SCALE GENOMIC DNA]</scope>
    <source>
        <strain evidence="3">DORA_12</strain>
    </source>
</reference>
<dbReference type="EMBL" id="AZLV01000959">
    <property type="protein sequence ID" value="ETJ02667.1"/>
    <property type="molecule type" value="Genomic_DNA"/>
</dbReference>
<proteinExistence type="predicted"/>
<organism evidence="2 3">
    <name type="scientific">Actinomyces urogenitalis DORA_12</name>
    <dbReference type="NCBI Taxonomy" id="1403939"/>
    <lineage>
        <taxon>Bacteria</taxon>
        <taxon>Bacillati</taxon>
        <taxon>Actinomycetota</taxon>
        <taxon>Actinomycetes</taxon>
        <taxon>Actinomycetales</taxon>
        <taxon>Actinomycetaceae</taxon>
        <taxon>Actinomyces</taxon>
    </lineage>
</organism>
<evidence type="ECO:0000313" key="3">
    <source>
        <dbReference type="Proteomes" id="UP000018852"/>
    </source>
</evidence>
<gene>
    <name evidence="2" type="ORF">Q605_AUC00959G0002</name>
</gene>
<feature type="region of interest" description="Disordered" evidence="1">
    <location>
        <begin position="1"/>
        <end position="38"/>
    </location>
</feature>
<protein>
    <submittedName>
        <fullName evidence="2">Uncharacterized protein</fullName>
    </submittedName>
</protein>
<comment type="caution">
    <text evidence="2">The sequence shown here is derived from an EMBL/GenBank/DDBJ whole genome shotgun (WGS) entry which is preliminary data.</text>
</comment>
<evidence type="ECO:0000256" key="1">
    <source>
        <dbReference type="SAM" id="MobiDB-lite"/>
    </source>
</evidence>